<evidence type="ECO:0000313" key="2">
    <source>
        <dbReference type="EMBL" id="KZV78186.1"/>
    </source>
</evidence>
<feature type="non-terminal residue" evidence="2">
    <location>
        <position position="234"/>
    </location>
</feature>
<evidence type="ECO:0000256" key="1">
    <source>
        <dbReference type="SAM" id="Phobius"/>
    </source>
</evidence>
<feature type="transmembrane region" description="Helical" evidence="1">
    <location>
        <begin position="12"/>
        <end position="31"/>
    </location>
</feature>
<feature type="transmembrane region" description="Helical" evidence="1">
    <location>
        <begin position="207"/>
        <end position="226"/>
    </location>
</feature>
<organism evidence="2 3">
    <name type="scientific">Exidia glandulosa HHB12029</name>
    <dbReference type="NCBI Taxonomy" id="1314781"/>
    <lineage>
        <taxon>Eukaryota</taxon>
        <taxon>Fungi</taxon>
        <taxon>Dikarya</taxon>
        <taxon>Basidiomycota</taxon>
        <taxon>Agaricomycotina</taxon>
        <taxon>Agaricomycetes</taxon>
        <taxon>Auriculariales</taxon>
        <taxon>Exidiaceae</taxon>
        <taxon>Exidia</taxon>
    </lineage>
</organism>
<keyword evidence="1" id="KW-0472">Membrane</keyword>
<keyword evidence="1" id="KW-0812">Transmembrane</keyword>
<feature type="transmembrane region" description="Helical" evidence="1">
    <location>
        <begin position="99"/>
        <end position="122"/>
    </location>
</feature>
<dbReference type="InParanoid" id="A0A166MM77"/>
<dbReference type="Pfam" id="PF11915">
    <property type="entry name" value="DUF3433"/>
    <property type="match status" value="1"/>
</dbReference>
<gene>
    <name evidence="2" type="ORF">EXIGLDRAFT_847756</name>
</gene>
<dbReference type="STRING" id="1314781.A0A166MM77"/>
<sequence>MATVLVASARRMLGLLGWLTGLAIATFPLLFQTRTLATYPSLIAPPLIPPLMYNLQSSSSLSTDFRSQPASELKYTYDGLSTGSIGPSRAPYRIWKPRILRLPFIFSTVVLLLAIIAALEAFVRLSHLRSGFAVPADGVRRLLTYGPIVGFVCMGMVWKSWELEVKKLMPWADMRTKPIPAKDSILLDYVGVNYVEVLWIAVKHKHWSVLLAILGSGMLAISNIVLRHKSSRPA</sequence>
<protein>
    <submittedName>
        <fullName evidence="2">Uncharacterized protein</fullName>
    </submittedName>
</protein>
<dbReference type="Proteomes" id="UP000077266">
    <property type="component" value="Unassembled WGS sequence"/>
</dbReference>
<proteinExistence type="predicted"/>
<keyword evidence="1" id="KW-1133">Transmembrane helix</keyword>
<name>A0A166MM77_EXIGL</name>
<dbReference type="OrthoDB" id="2929567at2759"/>
<reference evidence="2 3" key="1">
    <citation type="journal article" date="2016" name="Mol. Biol. Evol.">
        <title>Comparative Genomics of Early-Diverging Mushroom-Forming Fungi Provides Insights into the Origins of Lignocellulose Decay Capabilities.</title>
        <authorList>
            <person name="Nagy L.G."/>
            <person name="Riley R."/>
            <person name="Tritt A."/>
            <person name="Adam C."/>
            <person name="Daum C."/>
            <person name="Floudas D."/>
            <person name="Sun H."/>
            <person name="Yadav J.S."/>
            <person name="Pangilinan J."/>
            <person name="Larsson K.H."/>
            <person name="Matsuura K."/>
            <person name="Barry K."/>
            <person name="Labutti K."/>
            <person name="Kuo R."/>
            <person name="Ohm R.A."/>
            <person name="Bhattacharya S.S."/>
            <person name="Shirouzu T."/>
            <person name="Yoshinaga Y."/>
            <person name="Martin F.M."/>
            <person name="Grigoriev I.V."/>
            <person name="Hibbett D.S."/>
        </authorList>
    </citation>
    <scope>NUCLEOTIDE SEQUENCE [LARGE SCALE GENOMIC DNA]</scope>
    <source>
        <strain evidence="2 3">HHB12029</strain>
    </source>
</reference>
<dbReference type="EMBL" id="KV427059">
    <property type="protein sequence ID" value="KZV78186.1"/>
    <property type="molecule type" value="Genomic_DNA"/>
</dbReference>
<dbReference type="PANTHER" id="PTHR37544">
    <property type="entry name" value="SPRAY-RELATED"/>
    <property type="match status" value="1"/>
</dbReference>
<dbReference type="InterPro" id="IPR021840">
    <property type="entry name" value="DUF3433"/>
</dbReference>
<keyword evidence="3" id="KW-1185">Reference proteome</keyword>
<feature type="transmembrane region" description="Helical" evidence="1">
    <location>
        <begin position="142"/>
        <end position="161"/>
    </location>
</feature>
<accession>A0A166MM77</accession>
<evidence type="ECO:0000313" key="3">
    <source>
        <dbReference type="Proteomes" id="UP000077266"/>
    </source>
</evidence>
<dbReference type="AlphaFoldDB" id="A0A166MM77"/>